<evidence type="ECO:0000259" key="2">
    <source>
        <dbReference type="SMART" id="SM00746"/>
    </source>
</evidence>
<evidence type="ECO:0000256" key="1">
    <source>
        <dbReference type="SAM" id="MobiDB-lite"/>
    </source>
</evidence>
<dbReference type="GO" id="GO:0016491">
    <property type="term" value="F:oxidoreductase activity"/>
    <property type="evidence" value="ECO:0007669"/>
    <property type="project" value="InterPro"/>
</dbReference>
<dbReference type="SMART" id="SM00746">
    <property type="entry name" value="TRASH"/>
    <property type="match status" value="1"/>
</dbReference>
<dbReference type="InterPro" id="IPR011017">
    <property type="entry name" value="TRASH_dom"/>
</dbReference>
<protein>
    <recommendedName>
        <fullName evidence="2">TRASH domain-containing protein</fullName>
    </recommendedName>
</protein>
<gene>
    <name evidence="3" type="ORF">S01H1_84998</name>
</gene>
<reference evidence="3" key="1">
    <citation type="journal article" date="2014" name="Front. Microbiol.">
        <title>High frequency of phylogenetically diverse reductive dehalogenase-homologous genes in deep subseafloor sedimentary metagenomes.</title>
        <authorList>
            <person name="Kawai M."/>
            <person name="Futagami T."/>
            <person name="Toyoda A."/>
            <person name="Takaki Y."/>
            <person name="Nishi S."/>
            <person name="Hori S."/>
            <person name="Arai W."/>
            <person name="Tsubouchi T."/>
            <person name="Morono Y."/>
            <person name="Uchiyama I."/>
            <person name="Ito T."/>
            <person name="Fujiyama A."/>
            <person name="Inagaki F."/>
            <person name="Takami H."/>
        </authorList>
    </citation>
    <scope>NUCLEOTIDE SEQUENCE</scope>
    <source>
        <strain evidence="3">Expedition CK06-06</strain>
    </source>
</reference>
<evidence type="ECO:0000313" key="3">
    <source>
        <dbReference type="EMBL" id="GAG46396.1"/>
    </source>
</evidence>
<feature type="non-terminal residue" evidence="3">
    <location>
        <position position="77"/>
    </location>
</feature>
<organism evidence="3">
    <name type="scientific">marine sediment metagenome</name>
    <dbReference type="NCBI Taxonomy" id="412755"/>
    <lineage>
        <taxon>unclassified sequences</taxon>
        <taxon>metagenomes</taxon>
        <taxon>ecological metagenomes</taxon>
    </lineage>
</organism>
<dbReference type="AlphaFoldDB" id="X0ZDG0"/>
<sequence>MAKDLVCEMEVKEEEAAGFSLYKDKKYYFCSKNCKEKFDENPEEYIKTEEREKEQMLPEEEMKPEHEKEHEAKSERI</sequence>
<dbReference type="Gene3D" id="1.10.620.20">
    <property type="entry name" value="Ribonucleotide Reductase, subunit A"/>
    <property type="match status" value="1"/>
</dbReference>
<feature type="region of interest" description="Disordered" evidence="1">
    <location>
        <begin position="48"/>
        <end position="77"/>
    </location>
</feature>
<name>X0ZDG0_9ZZZZ</name>
<comment type="caution">
    <text evidence="3">The sequence shown here is derived from an EMBL/GenBank/DDBJ whole genome shotgun (WGS) entry which is preliminary data.</text>
</comment>
<feature type="domain" description="TRASH" evidence="2">
    <location>
        <begin position="4"/>
        <end position="42"/>
    </location>
</feature>
<dbReference type="InterPro" id="IPR007029">
    <property type="entry name" value="YHS_dom"/>
</dbReference>
<dbReference type="InterPro" id="IPR012348">
    <property type="entry name" value="RNR-like"/>
</dbReference>
<dbReference type="Pfam" id="PF04945">
    <property type="entry name" value="YHS"/>
    <property type="match status" value="1"/>
</dbReference>
<dbReference type="EMBL" id="BARS01058205">
    <property type="protein sequence ID" value="GAG46396.1"/>
    <property type="molecule type" value="Genomic_DNA"/>
</dbReference>
<dbReference type="SUPFAM" id="SSF47240">
    <property type="entry name" value="Ferritin-like"/>
    <property type="match status" value="1"/>
</dbReference>
<dbReference type="InterPro" id="IPR009078">
    <property type="entry name" value="Ferritin-like_SF"/>
</dbReference>
<accession>X0ZDG0</accession>
<proteinExistence type="predicted"/>